<accession>A0A840QLY3</accession>
<keyword evidence="1" id="KW-0472">Membrane</keyword>
<dbReference type="RefSeq" id="WP_184662861.1">
    <property type="nucleotide sequence ID" value="NZ_JACHHB010000002.1"/>
</dbReference>
<dbReference type="NCBIfam" id="TIGR03647">
    <property type="entry name" value="Na_symport_sm"/>
    <property type="match status" value="1"/>
</dbReference>
<sequence length="101" mass="11502">MRKVEKEVADRYFKARVKLIVFLLAIGFSVSFGVVFFAQPIYESGLYMMDMPAHYYMAAQGAVATFIVLLFIKAFVNDWIDKKFGVNESRNEQISGGGHEH</sequence>
<organism evidence="3 4">
    <name type="scientific">Texcoconibacillus texcoconensis</name>
    <dbReference type="NCBI Taxonomy" id="1095777"/>
    <lineage>
        <taxon>Bacteria</taxon>
        <taxon>Bacillati</taxon>
        <taxon>Bacillota</taxon>
        <taxon>Bacilli</taxon>
        <taxon>Bacillales</taxon>
        <taxon>Bacillaceae</taxon>
        <taxon>Texcoconibacillus</taxon>
    </lineage>
</organism>
<gene>
    <name evidence="3" type="ORF">HNQ41_000526</name>
</gene>
<evidence type="ECO:0000313" key="3">
    <source>
        <dbReference type="EMBL" id="MBB5172382.1"/>
    </source>
</evidence>
<keyword evidence="1" id="KW-1133">Transmembrane helix</keyword>
<dbReference type="InterPro" id="IPR019886">
    <property type="entry name" value="Na_symporter_ssu"/>
</dbReference>
<keyword evidence="4" id="KW-1185">Reference proteome</keyword>
<evidence type="ECO:0000256" key="1">
    <source>
        <dbReference type="SAM" id="Phobius"/>
    </source>
</evidence>
<protein>
    <submittedName>
        <fullName evidence="3">Putative solute:sodium symporter small subunit</fullName>
    </submittedName>
</protein>
<feature type="transmembrane region" description="Helical" evidence="1">
    <location>
        <begin position="54"/>
        <end position="76"/>
    </location>
</feature>
<evidence type="ECO:0000259" key="2">
    <source>
        <dbReference type="Pfam" id="PF13937"/>
    </source>
</evidence>
<dbReference type="Pfam" id="PF13937">
    <property type="entry name" value="DUF4212"/>
    <property type="match status" value="1"/>
</dbReference>
<keyword evidence="1" id="KW-0812">Transmembrane</keyword>
<proteinExistence type="predicted"/>
<dbReference type="AlphaFoldDB" id="A0A840QLY3"/>
<reference evidence="3 4" key="1">
    <citation type="submission" date="2020-08" db="EMBL/GenBank/DDBJ databases">
        <title>Genomic Encyclopedia of Type Strains, Phase IV (KMG-IV): sequencing the most valuable type-strain genomes for metagenomic binning, comparative biology and taxonomic classification.</title>
        <authorList>
            <person name="Goeker M."/>
        </authorList>
    </citation>
    <scope>NUCLEOTIDE SEQUENCE [LARGE SCALE GENOMIC DNA]</scope>
    <source>
        <strain evidence="3 4">DSM 24696</strain>
    </source>
</reference>
<evidence type="ECO:0000313" key="4">
    <source>
        <dbReference type="Proteomes" id="UP000551878"/>
    </source>
</evidence>
<feature type="domain" description="Sodium symporter small subunit" evidence="2">
    <location>
        <begin position="10"/>
        <end position="87"/>
    </location>
</feature>
<dbReference type="Proteomes" id="UP000551878">
    <property type="component" value="Unassembled WGS sequence"/>
</dbReference>
<name>A0A840QLY3_9BACI</name>
<feature type="transmembrane region" description="Helical" evidence="1">
    <location>
        <begin position="20"/>
        <end position="42"/>
    </location>
</feature>
<comment type="caution">
    <text evidence="3">The sequence shown here is derived from an EMBL/GenBank/DDBJ whole genome shotgun (WGS) entry which is preliminary data.</text>
</comment>
<dbReference type="EMBL" id="JACHHB010000002">
    <property type="protein sequence ID" value="MBB5172382.1"/>
    <property type="molecule type" value="Genomic_DNA"/>
</dbReference>